<dbReference type="Pfam" id="PF00001">
    <property type="entry name" value="7tm_1"/>
    <property type="match status" value="1"/>
</dbReference>
<feature type="transmembrane region" description="Helical" evidence="14">
    <location>
        <begin position="34"/>
        <end position="58"/>
    </location>
</feature>
<dbReference type="PROSITE" id="PS50262">
    <property type="entry name" value="G_PROTEIN_RECEP_F1_2"/>
    <property type="match status" value="1"/>
</dbReference>
<dbReference type="GO" id="GO:0008188">
    <property type="term" value="F:neuropeptide receptor activity"/>
    <property type="evidence" value="ECO:0007669"/>
    <property type="project" value="InterPro"/>
</dbReference>
<sequence length="362" mass="40760">MDIFNDSTNGTDGNDTLLNPFIAKYKHGAGVMTLIILAYVLVFGLCVAGNIIVCVVVIKTPRLRTVTNYFILNLAVSDLLVAVFCMPFTLVEHILTGYQFGDVMCRVNPMIQGVSVAASVFTMTAIAFDRYKAIVFPMKERMTLRRMTQIVAGIWVSGVAIMIPQVFVLKVVTLGPSAEVSVLACIEIWPDTTYKQVYTASLFSLVYVLPLLVISYFYCRVMFKLSTTSASQTGQRPTQFAVSRKRVRVLKMLITVVVLFALSWLPLYTCWMLGEFANLSLWQQTIISHYIYPIGHWLAYSNSCVNPIVYGFFNSNIRKNLDNRDSKRRAETDARAKKPSPTPTTKHTNIRRDAIEMQPLKL</sequence>
<dbReference type="GeneID" id="109473980"/>
<keyword evidence="3 12" id="KW-0812">Transmembrane</keyword>
<keyword evidence="5 12" id="KW-0297">G-protein coupled receptor</keyword>
<dbReference type="FunFam" id="1.20.1070.10:FF:000614">
    <property type="entry name" value="Uncharacterized protein"/>
    <property type="match status" value="1"/>
</dbReference>
<dbReference type="PRINTS" id="PR00237">
    <property type="entry name" value="GPCRRHODOPSN"/>
</dbReference>
<evidence type="ECO:0000256" key="12">
    <source>
        <dbReference type="RuleBase" id="RU000688"/>
    </source>
</evidence>
<evidence type="ECO:0000313" key="17">
    <source>
        <dbReference type="RefSeq" id="XP_019629735.1"/>
    </source>
</evidence>
<dbReference type="RefSeq" id="XP_019629735.1">
    <property type="nucleotide sequence ID" value="XM_019774176.1"/>
</dbReference>
<evidence type="ECO:0000256" key="13">
    <source>
        <dbReference type="SAM" id="MobiDB-lite"/>
    </source>
</evidence>
<keyword evidence="8 12" id="KW-0675">Receptor</keyword>
<evidence type="ECO:0000256" key="3">
    <source>
        <dbReference type="ARBA" id="ARBA00022692"/>
    </source>
</evidence>
<proteinExistence type="inferred from homology"/>
<feature type="transmembrane region" description="Helical" evidence="14">
    <location>
        <begin position="110"/>
        <end position="128"/>
    </location>
</feature>
<dbReference type="SUPFAM" id="SSF81321">
    <property type="entry name" value="Family A G protein-coupled receptor-like"/>
    <property type="match status" value="1"/>
</dbReference>
<keyword evidence="9" id="KW-0325">Glycoprotein</keyword>
<dbReference type="PRINTS" id="PR01570">
    <property type="entry name" value="NPFFRECEPTOR"/>
</dbReference>
<dbReference type="CDD" id="cd15207">
    <property type="entry name" value="7tmA_NPFFR"/>
    <property type="match status" value="1"/>
</dbReference>
<evidence type="ECO:0000256" key="11">
    <source>
        <dbReference type="ARBA" id="ARBA00025478"/>
    </source>
</evidence>
<feature type="domain" description="G-protein coupled receptors family 1 profile" evidence="15">
    <location>
        <begin position="49"/>
        <end position="310"/>
    </location>
</feature>
<evidence type="ECO:0000256" key="8">
    <source>
        <dbReference type="ARBA" id="ARBA00023170"/>
    </source>
</evidence>
<dbReference type="PANTHER" id="PTHR24241:SF76">
    <property type="entry name" value="NEUROPEPTIDE SIFAMIDE RECEPTOR"/>
    <property type="match status" value="1"/>
</dbReference>
<evidence type="ECO:0000256" key="10">
    <source>
        <dbReference type="ARBA" id="ARBA00023224"/>
    </source>
</evidence>
<feature type="compositionally biased region" description="Basic and acidic residues" evidence="13">
    <location>
        <begin position="323"/>
        <end position="336"/>
    </location>
</feature>
<keyword evidence="7" id="KW-1015">Disulfide bond</keyword>
<evidence type="ECO:0000256" key="9">
    <source>
        <dbReference type="ARBA" id="ARBA00023180"/>
    </source>
</evidence>
<evidence type="ECO:0000259" key="15">
    <source>
        <dbReference type="PROSITE" id="PS50262"/>
    </source>
</evidence>
<comment type="similarity">
    <text evidence="12">Belongs to the G-protein coupled receptor 1 family.</text>
</comment>
<evidence type="ECO:0000256" key="4">
    <source>
        <dbReference type="ARBA" id="ARBA00022989"/>
    </source>
</evidence>
<evidence type="ECO:0000256" key="5">
    <source>
        <dbReference type="ARBA" id="ARBA00023040"/>
    </source>
</evidence>
<organism evidence="16 17">
    <name type="scientific">Branchiostoma belcheri</name>
    <name type="common">Amphioxus</name>
    <dbReference type="NCBI Taxonomy" id="7741"/>
    <lineage>
        <taxon>Eukaryota</taxon>
        <taxon>Metazoa</taxon>
        <taxon>Chordata</taxon>
        <taxon>Cephalochordata</taxon>
        <taxon>Leptocardii</taxon>
        <taxon>Amphioxiformes</taxon>
        <taxon>Branchiostomatidae</taxon>
        <taxon>Branchiostoma</taxon>
    </lineage>
</organism>
<comment type="subcellular location">
    <subcellularLocation>
        <location evidence="1">Cell membrane</location>
        <topology evidence="1">Multi-pass membrane protein</topology>
    </subcellularLocation>
</comment>
<accession>A0A6P4YJX5</accession>
<dbReference type="PANTHER" id="PTHR24241">
    <property type="entry name" value="NEUROPEPTIDE RECEPTOR-RELATED G-PROTEIN COUPLED RECEPTOR"/>
    <property type="match status" value="1"/>
</dbReference>
<keyword evidence="4 14" id="KW-1133">Transmembrane helix</keyword>
<reference evidence="17" key="1">
    <citation type="submission" date="2025-08" db="UniProtKB">
        <authorList>
            <consortium name="RefSeq"/>
        </authorList>
    </citation>
    <scope>IDENTIFICATION</scope>
    <source>
        <tissue evidence="17">Gonad</tissue>
    </source>
</reference>
<protein>
    <submittedName>
        <fullName evidence="17">Neuropeptide FF receptor 2-like</fullName>
    </submittedName>
</protein>
<evidence type="ECO:0000256" key="7">
    <source>
        <dbReference type="ARBA" id="ARBA00023157"/>
    </source>
</evidence>
<gene>
    <name evidence="17" type="primary">LOC109473980</name>
</gene>
<dbReference type="KEGG" id="bbel:109473980"/>
<evidence type="ECO:0000256" key="1">
    <source>
        <dbReference type="ARBA" id="ARBA00004651"/>
    </source>
</evidence>
<feature type="transmembrane region" description="Helical" evidence="14">
    <location>
        <begin position="253"/>
        <end position="274"/>
    </location>
</feature>
<feature type="transmembrane region" description="Helical" evidence="14">
    <location>
        <begin position="197"/>
        <end position="219"/>
    </location>
</feature>
<dbReference type="InterPro" id="IPR005395">
    <property type="entry name" value="NPFF_rcpt"/>
</dbReference>
<feature type="region of interest" description="Disordered" evidence="13">
    <location>
        <begin position="323"/>
        <end position="350"/>
    </location>
</feature>
<dbReference type="GO" id="GO:0005886">
    <property type="term" value="C:plasma membrane"/>
    <property type="evidence" value="ECO:0007669"/>
    <property type="project" value="UniProtKB-SubCell"/>
</dbReference>
<keyword evidence="6 14" id="KW-0472">Membrane</keyword>
<dbReference type="GO" id="GO:0032870">
    <property type="term" value="P:cellular response to hormone stimulus"/>
    <property type="evidence" value="ECO:0007669"/>
    <property type="project" value="TreeGrafter"/>
</dbReference>
<keyword evidence="16" id="KW-1185">Reference proteome</keyword>
<dbReference type="Gene3D" id="1.20.1070.10">
    <property type="entry name" value="Rhodopsin 7-helix transmembrane proteins"/>
    <property type="match status" value="1"/>
</dbReference>
<dbReference type="SMART" id="SM01381">
    <property type="entry name" value="7TM_GPCR_Srsx"/>
    <property type="match status" value="1"/>
</dbReference>
<feature type="transmembrane region" description="Helical" evidence="14">
    <location>
        <begin position="149"/>
        <end position="167"/>
    </location>
</feature>
<dbReference type="OrthoDB" id="5953793at2759"/>
<keyword evidence="2" id="KW-1003">Cell membrane</keyword>
<keyword evidence="10 12" id="KW-0807">Transducer</keyword>
<evidence type="ECO:0000313" key="16">
    <source>
        <dbReference type="Proteomes" id="UP000515135"/>
    </source>
</evidence>
<dbReference type="Proteomes" id="UP000515135">
    <property type="component" value="Unplaced"/>
</dbReference>
<evidence type="ECO:0000256" key="6">
    <source>
        <dbReference type="ARBA" id="ARBA00023136"/>
    </source>
</evidence>
<evidence type="ECO:0000256" key="14">
    <source>
        <dbReference type="SAM" id="Phobius"/>
    </source>
</evidence>
<name>A0A6P4YJX5_BRABE</name>
<dbReference type="PROSITE" id="PS00237">
    <property type="entry name" value="G_PROTEIN_RECEP_F1_1"/>
    <property type="match status" value="1"/>
</dbReference>
<dbReference type="InterPro" id="IPR000276">
    <property type="entry name" value="GPCR_Rhodpsn"/>
</dbReference>
<evidence type="ECO:0000256" key="2">
    <source>
        <dbReference type="ARBA" id="ARBA00022475"/>
    </source>
</evidence>
<feature type="transmembrane region" description="Helical" evidence="14">
    <location>
        <begin position="294"/>
        <end position="313"/>
    </location>
</feature>
<comment type="function">
    <text evidence="11">Receptor for NPAF (A-18-F-amide) and NPFF (F-8-F-amide) neuropeptides, also known as morphine-modulating peptides. Can also be activated by a variety of naturally occurring or synthetic FMRF-amide like ligands. This receptor mediates its action by association with G proteins that activate a phosphatidylinositol-calcium second messenger system.</text>
</comment>
<dbReference type="AlphaFoldDB" id="A0A6P4YJX5"/>
<dbReference type="GO" id="GO:0042277">
    <property type="term" value="F:peptide binding"/>
    <property type="evidence" value="ECO:0007669"/>
    <property type="project" value="TreeGrafter"/>
</dbReference>
<dbReference type="InterPro" id="IPR017452">
    <property type="entry name" value="GPCR_Rhodpsn_7TM"/>
</dbReference>
<feature type="transmembrane region" description="Helical" evidence="14">
    <location>
        <begin position="70"/>
        <end position="90"/>
    </location>
</feature>